<dbReference type="EMBL" id="QRMI01000017">
    <property type="protein sequence ID" value="RHJ61253.1"/>
    <property type="molecule type" value="Genomic_DNA"/>
</dbReference>
<accession>A0A415D5B0</accession>
<protein>
    <submittedName>
        <fullName evidence="1">Uncharacterized protein</fullName>
    </submittedName>
</protein>
<reference evidence="1 2" key="1">
    <citation type="submission" date="2018-08" db="EMBL/GenBank/DDBJ databases">
        <title>A genome reference for cultivated species of the human gut microbiota.</title>
        <authorList>
            <person name="Zou Y."/>
            <person name="Xue W."/>
            <person name="Luo G."/>
        </authorList>
    </citation>
    <scope>NUCLEOTIDE SEQUENCE [LARGE SCALE GENOMIC DNA]</scope>
    <source>
        <strain evidence="1 2">AM09-9</strain>
    </source>
</reference>
<dbReference type="AlphaFoldDB" id="A0A415D5B0"/>
<comment type="caution">
    <text evidence="1">The sequence shown here is derived from an EMBL/GenBank/DDBJ whole genome shotgun (WGS) entry which is preliminary data.</text>
</comment>
<evidence type="ECO:0000313" key="1">
    <source>
        <dbReference type="EMBL" id="RHJ61253.1"/>
    </source>
</evidence>
<proteinExistence type="predicted"/>
<organism evidence="1 2">
    <name type="scientific">[Ruminococcus] lactaris</name>
    <dbReference type="NCBI Taxonomy" id="46228"/>
    <lineage>
        <taxon>Bacteria</taxon>
        <taxon>Bacillati</taxon>
        <taxon>Bacillota</taxon>
        <taxon>Clostridia</taxon>
        <taxon>Lachnospirales</taxon>
        <taxon>Lachnospiraceae</taxon>
        <taxon>Mediterraneibacter</taxon>
    </lineage>
</organism>
<dbReference type="Proteomes" id="UP000285832">
    <property type="component" value="Unassembled WGS sequence"/>
</dbReference>
<gene>
    <name evidence="1" type="ORF">DW116_07925</name>
</gene>
<sequence>MRNVTVLIKDAMMDDDYKLKVNLLIAGLMGEELDVDQEKDDNRRHMLKEISYYCDNANESGEKSDYLKRTSERIKRYLG</sequence>
<dbReference type="RefSeq" id="WP_118279097.1">
    <property type="nucleotide sequence ID" value="NZ_CAUGJR010000002.1"/>
</dbReference>
<name>A0A415D5B0_9FIRM</name>
<evidence type="ECO:0000313" key="2">
    <source>
        <dbReference type="Proteomes" id="UP000285832"/>
    </source>
</evidence>